<dbReference type="RefSeq" id="WP_010936745.1">
    <property type="nucleotide sequence ID" value="NZ_AP017649.1"/>
</dbReference>
<dbReference type="AlphaFoldDB" id="A0A0V8M0A9"/>
<evidence type="ECO:0000313" key="3">
    <source>
        <dbReference type="Proteomes" id="UP000053577"/>
    </source>
</evidence>
<dbReference type="eggNOG" id="ENOG5030T05">
    <property type="taxonomic scope" value="Bacteria"/>
</dbReference>
<sequence length="80" mass="8866">METEKFEIVITSPNAKEIKTVTMEGTLDEAKAKTDHIARENIGSIVSAFATNGFKSVYQKHYLSAIKCPKCGEIIPIEHL</sequence>
<protein>
    <submittedName>
        <fullName evidence="2">Uncharacterized protein</fullName>
    </submittedName>
</protein>
<evidence type="ECO:0000313" key="2">
    <source>
        <dbReference type="EMBL" id="KSV17203.1"/>
    </source>
</evidence>
<dbReference type="Proteomes" id="UP000218257">
    <property type="component" value="Chromosome"/>
</dbReference>
<dbReference type="EMBL" id="JGYD01000025">
    <property type="protein sequence ID" value="KSV17203.1"/>
    <property type="molecule type" value="Genomic_DNA"/>
</dbReference>
<reference evidence="1 4" key="2">
    <citation type="journal article" date="2017" name="Sci. Rep.">
        <title>Isolation and genomic characterization of a Dehalococcoides strain suggests genomic rearrangement during culture.</title>
        <authorList>
            <person name="Yohda M."/>
            <person name="Ikegami K."/>
            <person name="Aita Y."/>
            <person name="Kitajima M."/>
            <person name="Takechi A."/>
            <person name="Iwamoto M."/>
            <person name="Fukuda T."/>
            <person name="Tamura N."/>
            <person name="Shibasaki J."/>
            <person name="Koike S."/>
            <person name="Komatsu D."/>
            <person name="Miyagi S."/>
            <person name="Nishimura M."/>
            <person name="Uchino Y."/>
            <person name="Shiroma A."/>
            <person name="Shimoji M."/>
            <person name="Tamotsu H."/>
            <person name="Ashimine N."/>
            <person name="Shinzato M."/>
            <person name="Ohki S."/>
            <person name="Nakano K."/>
            <person name="Teruya K."/>
            <person name="Satou K."/>
            <person name="Hirano T."/>
            <person name="Yagi O."/>
        </authorList>
    </citation>
    <scope>NUCLEOTIDE SEQUENCE [LARGE SCALE GENOMIC DNA]</scope>
    <source>
        <strain evidence="1 4">UCH-ATV1</strain>
    </source>
</reference>
<evidence type="ECO:0000313" key="1">
    <source>
        <dbReference type="EMBL" id="BAZ97503.1"/>
    </source>
</evidence>
<accession>A0A0V8M0A9</accession>
<gene>
    <name evidence="2" type="ORF">DA01_07195</name>
    <name evidence="1" type="ORF">DEHALATV1_0875</name>
</gene>
<proteinExistence type="predicted"/>
<name>A0A0V8M0A9_9CHLR</name>
<organism evidence="2 3">
    <name type="scientific">Dehalococcoides mccartyi</name>
    <dbReference type="NCBI Taxonomy" id="61435"/>
    <lineage>
        <taxon>Bacteria</taxon>
        <taxon>Bacillati</taxon>
        <taxon>Chloroflexota</taxon>
        <taxon>Dehalococcoidia</taxon>
        <taxon>Dehalococcoidales</taxon>
        <taxon>Dehalococcoidaceae</taxon>
        <taxon>Dehalococcoides</taxon>
    </lineage>
</organism>
<dbReference type="PATRIC" id="fig|61435.5.peg.1415"/>
<reference evidence="2 3" key="1">
    <citation type="journal article" date="2015" name="Sci. Rep.">
        <title>A comparative genomics and reductive dehalogenase gene transcription study of two chloroethene-respiring bacteria, Dehalococcoides mccartyi strains MB and 11a.</title>
        <authorList>
            <person name="Low A."/>
            <person name="Shen Z."/>
            <person name="Cheng D."/>
            <person name="Rogers M.J."/>
            <person name="Lee P.K."/>
            <person name="He J."/>
        </authorList>
    </citation>
    <scope>NUCLEOTIDE SEQUENCE [LARGE SCALE GENOMIC DNA]</scope>
    <source>
        <strain evidence="2 3">MB</strain>
    </source>
</reference>
<dbReference type="Proteomes" id="UP000053577">
    <property type="component" value="Unassembled WGS sequence"/>
</dbReference>
<dbReference type="OrthoDB" id="165547at2"/>
<dbReference type="EMBL" id="AP017649">
    <property type="protein sequence ID" value="BAZ97503.1"/>
    <property type="molecule type" value="Genomic_DNA"/>
</dbReference>
<dbReference type="GeneID" id="3229648"/>
<evidence type="ECO:0000313" key="4">
    <source>
        <dbReference type="Proteomes" id="UP000218257"/>
    </source>
</evidence>